<name>A0A0A5G3D4_9BACI</name>
<keyword evidence="2" id="KW-1185">Reference proteome</keyword>
<gene>
    <name evidence="1" type="ORF">N783_09420</name>
</gene>
<comment type="caution">
    <text evidence="1">The sequence shown here is derived from an EMBL/GenBank/DDBJ whole genome shotgun (WGS) entry which is preliminary data.</text>
</comment>
<reference evidence="1 2" key="1">
    <citation type="submission" date="2013-08" db="EMBL/GenBank/DDBJ databases">
        <authorList>
            <person name="Huang J."/>
            <person name="Wang G."/>
        </authorList>
    </citation>
    <scope>NUCLEOTIDE SEQUENCE [LARGE SCALE GENOMIC DNA]</scope>
    <source>
        <strain evidence="1 2">BH030004</strain>
    </source>
</reference>
<accession>A0A0A5G3D4</accession>
<evidence type="ECO:0000313" key="1">
    <source>
        <dbReference type="EMBL" id="KGX87626.1"/>
    </source>
</evidence>
<dbReference type="Proteomes" id="UP000030403">
    <property type="component" value="Unassembled WGS sequence"/>
</dbReference>
<proteinExistence type="predicted"/>
<sequence length="60" mass="7507">MIIKKIKRKSMQKASLFFYGFFEIIDVIYFKNMLCSENPYSTMIIENETFRIIYFKKYWR</sequence>
<dbReference type="EMBL" id="AVPF01000023">
    <property type="protein sequence ID" value="KGX87626.1"/>
    <property type="molecule type" value="Genomic_DNA"/>
</dbReference>
<protein>
    <submittedName>
        <fullName evidence="1">Uncharacterized protein</fullName>
    </submittedName>
</protein>
<dbReference type="AlphaFoldDB" id="A0A0A5G3D4"/>
<organism evidence="1 2">
    <name type="scientific">Pontibacillus marinus BH030004 = DSM 16465</name>
    <dbReference type="NCBI Taxonomy" id="1385511"/>
    <lineage>
        <taxon>Bacteria</taxon>
        <taxon>Bacillati</taxon>
        <taxon>Bacillota</taxon>
        <taxon>Bacilli</taxon>
        <taxon>Bacillales</taxon>
        <taxon>Bacillaceae</taxon>
        <taxon>Pontibacillus</taxon>
    </lineage>
</organism>
<evidence type="ECO:0000313" key="2">
    <source>
        <dbReference type="Proteomes" id="UP000030403"/>
    </source>
</evidence>